<keyword evidence="3" id="KW-1185">Reference proteome</keyword>
<comment type="caution">
    <text evidence="2">The sequence shown here is derived from an EMBL/GenBank/DDBJ whole genome shotgun (WGS) entry which is preliminary data.</text>
</comment>
<dbReference type="PANTHER" id="PTHR45947:SF3">
    <property type="entry name" value="SULFOQUINOVOSYL TRANSFERASE SQD2"/>
    <property type="match status" value="1"/>
</dbReference>
<protein>
    <recommendedName>
        <fullName evidence="1">D-inositol 3-phosphate glycosyltransferase</fullName>
    </recommendedName>
</protein>
<organism evidence="2 3">
    <name type="scientific">Curtobacterium herbarum</name>
    <dbReference type="NCBI Taxonomy" id="150122"/>
    <lineage>
        <taxon>Bacteria</taxon>
        <taxon>Bacillati</taxon>
        <taxon>Actinomycetota</taxon>
        <taxon>Actinomycetes</taxon>
        <taxon>Micrococcales</taxon>
        <taxon>Microbacteriaceae</taxon>
        <taxon>Curtobacterium</taxon>
    </lineage>
</organism>
<dbReference type="PANTHER" id="PTHR45947">
    <property type="entry name" value="SULFOQUINOVOSYL TRANSFERASE SQD2"/>
    <property type="match status" value="1"/>
</dbReference>
<dbReference type="EMBL" id="BAAAJX010000002">
    <property type="protein sequence ID" value="GAA1491821.1"/>
    <property type="molecule type" value="Genomic_DNA"/>
</dbReference>
<dbReference type="Pfam" id="PF13692">
    <property type="entry name" value="Glyco_trans_1_4"/>
    <property type="match status" value="1"/>
</dbReference>
<gene>
    <name evidence="2" type="ORF">GCM10009627_01670</name>
</gene>
<accession>A0ABN1Z8F0</accession>
<dbReference type="InterPro" id="IPR050194">
    <property type="entry name" value="Glycosyltransferase_grp1"/>
</dbReference>
<evidence type="ECO:0000313" key="2">
    <source>
        <dbReference type="EMBL" id="GAA1491821.1"/>
    </source>
</evidence>
<proteinExistence type="predicted"/>
<evidence type="ECO:0000256" key="1">
    <source>
        <dbReference type="ARBA" id="ARBA00021292"/>
    </source>
</evidence>
<reference evidence="2 3" key="1">
    <citation type="journal article" date="2019" name="Int. J. Syst. Evol. Microbiol.">
        <title>The Global Catalogue of Microorganisms (GCM) 10K type strain sequencing project: providing services to taxonomists for standard genome sequencing and annotation.</title>
        <authorList>
            <consortium name="The Broad Institute Genomics Platform"/>
            <consortium name="The Broad Institute Genome Sequencing Center for Infectious Disease"/>
            <person name="Wu L."/>
            <person name="Ma J."/>
        </authorList>
    </citation>
    <scope>NUCLEOTIDE SEQUENCE [LARGE SCALE GENOMIC DNA]</scope>
    <source>
        <strain evidence="2 3">JCM 12140</strain>
    </source>
</reference>
<dbReference type="Proteomes" id="UP001501742">
    <property type="component" value="Unassembled WGS sequence"/>
</dbReference>
<evidence type="ECO:0000313" key="3">
    <source>
        <dbReference type="Proteomes" id="UP001501742"/>
    </source>
</evidence>
<sequence length="359" mass="39028">MRTATRSVRIYPELRAAQVQRDSRLTPAEGWFFSRNYDLPAADVPEHFVAMTTRSAMRAVARGDVRLLEVPELLWARELPRTVAVLVVHKICTRGPSRRVFYAIENNDPRRALFGMRSLPKPAVTLALALVGGTARLLVDAIAFGSRGAQQSYEALPFLRRVRSALIEELPGRPTTHVPGSSGRRGAIFVGALEARKGIAELQAAWEQVELALPGEVLTIVGDGPLSDDVLTWARGNADRRKVMGRLPHARVAELLRESAVLVAPSRRDGRWREQIGLPIKEALAAGVTVVSTSDTGLSSWLAAHGHLIADGTDRALSDAVATALSQPLDPQAVVAALPTVDGRIVADRWLRVGQENAR</sequence>
<name>A0ABN1Z8F0_9MICO</name>
<dbReference type="RefSeq" id="WP_204609506.1">
    <property type="nucleotide sequence ID" value="NZ_BAAAJX010000002.1"/>
</dbReference>
<dbReference type="Gene3D" id="3.40.50.2000">
    <property type="entry name" value="Glycogen Phosphorylase B"/>
    <property type="match status" value="1"/>
</dbReference>
<dbReference type="SUPFAM" id="SSF53756">
    <property type="entry name" value="UDP-Glycosyltransferase/glycogen phosphorylase"/>
    <property type="match status" value="1"/>
</dbReference>